<keyword evidence="1" id="KW-0812">Transmembrane</keyword>
<dbReference type="OrthoDB" id="834927at2"/>
<feature type="transmembrane region" description="Helical" evidence="1">
    <location>
        <begin position="93"/>
        <end position="114"/>
    </location>
</feature>
<feature type="transmembrane region" description="Helical" evidence="1">
    <location>
        <begin position="121"/>
        <end position="142"/>
    </location>
</feature>
<feature type="transmembrane region" description="Helical" evidence="1">
    <location>
        <begin position="190"/>
        <end position="210"/>
    </location>
</feature>
<evidence type="ECO:0000313" key="3">
    <source>
        <dbReference type="Proteomes" id="UP000238034"/>
    </source>
</evidence>
<evidence type="ECO:0000313" key="2">
    <source>
        <dbReference type="EMBL" id="PRY55317.1"/>
    </source>
</evidence>
<gene>
    <name evidence="2" type="ORF">B0I27_101286</name>
</gene>
<accession>A0A2T0UBX6</accession>
<organism evidence="2 3">
    <name type="scientific">Arcticibacter pallidicorallinus</name>
    <dbReference type="NCBI Taxonomy" id="1259464"/>
    <lineage>
        <taxon>Bacteria</taxon>
        <taxon>Pseudomonadati</taxon>
        <taxon>Bacteroidota</taxon>
        <taxon>Sphingobacteriia</taxon>
        <taxon>Sphingobacteriales</taxon>
        <taxon>Sphingobacteriaceae</taxon>
        <taxon>Arcticibacter</taxon>
    </lineage>
</organism>
<keyword evidence="1" id="KW-0472">Membrane</keyword>
<name>A0A2T0UBX6_9SPHI</name>
<dbReference type="RefSeq" id="WP_146133073.1">
    <property type="nucleotide sequence ID" value="NZ_PVTH01000001.1"/>
</dbReference>
<dbReference type="EMBL" id="PVTH01000001">
    <property type="protein sequence ID" value="PRY55317.1"/>
    <property type="molecule type" value="Genomic_DNA"/>
</dbReference>
<evidence type="ECO:0008006" key="4">
    <source>
        <dbReference type="Google" id="ProtNLM"/>
    </source>
</evidence>
<feature type="transmembrane region" description="Helical" evidence="1">
    <location>
        <begin position="21"/>
        <end position="39"/>
    </location>
</feature>
<dbReference type="AlphaFoldDB" id="A0A2T0UBX6"/>
<feature type="transmembrane region" description="Helical" evidence="1">
    <location>
        <begin position="45"/>
        <end position="60"/>
    </location>
</feature>
<keyword evidence="3" id="KW-1185">Reference proteome</keyword>
<dbReference type="Proteomes" id="UP000238034">
    <property type="component" value="Unassembled WGS sequence"/>
</dbReference>
<reference evidence="2 3" key="1">
    <citation type="submission" date="2018-03" db="EMBL/GenBank/DDBJ databases">
        <title>Genomic Encyclopedia of Type Strains, Phase III (KMG-III): the genomes of soil and plant-associated and newly described type strains.</title>
        <authorList>
            <person name="Whitman W."/>
        </authorList>
    </citation>
    <scope>NUCLEOTIDE SEQUENCE [LARGE SCALE GENOMIC DNA]</scope>
    <source>
        <strain evidence="2 3">CGMCC 1.9313</strain>
    </source>
</reference>
<evidence type="ECO:0000256" key="1">
    <source>
        <dbReference type="SAM" id="Phobius"/>
    </source>
</evidence>
<sequence>MNSIIMQDGLRYRKPAWFDKAYQILLTSLIIISSGFPLFVNNSRFEMVILAIVAAGLAYYRPNLRTVLIYTFFFSLIMFVQAAWYGVFYFKTAIYQTLLFFAAAASVSVLGINLIYTYNRILLIIAAIAVLLFIPILINPAFVDKLIALSPFHTVTTTEVYGWKTQSHNILLMHFPPDFFTGLIRNSGPFWEPGAFGGYLMLALMFNTLLHHTLFRKENLIYLAAILTTFSTTTYLALFFFSIAYFFIGIKNPIIKWGSLFIFLLVAFISFQKIDFLGEKISKELKETRYQALKKGGDTRMASAYLDLKEIQENALTLFFGRGSHPDTRIQGADKEVLRTNGITDLLSRFGLIFFLFSVIALFLSYKRLASAGKNSNQLALAALLTTLLVSFSEIYFIYLMFKTVTLFHIATLHLKKKATPLQTVKKHREFSNPKTITNKIIIS</sequence>
<feature type="transmembrane region" description="Helical" evidence="1">
    <location>
        <begin position="222"/>
        <end position="248"/>
    </location>
</feature>
<comment type="caution">
    <text evidence="2">The sequence shown here is derived from an EMBL/GenBank/DDBJ whole genome shotgun (WGS) entry which is preliminary data.</text>
</comment>
<feature type="transmembrane region" description="Helical" evidence="1">
    <location>
        <begin position="346"/>
        <end position="366"/>
    </location>
</feature>
<feature type="transmembrane region" description="Helical" evidence="1">
    <location>
        <begin position="67"/>
        <end position="87"/>
    </location>
</feature>
<proteinExistence type="predicted"/>
<keyword evidence="1" id="KW-1133">Transmembrane helix</keyword>
<feature type="transmembrane region" description="Helical" evidence="1">
    <location>
        <begin position="378"/>
        <end position="402"/>
    </location>
</feature>
<protein>
    <recommendedName>
        <fullName evidence="4">O-antigen ligase-like membrane protein</fullName>
    </recommendedName>
</protein>
<feature type="transmembrane region" description="Helical" evidence="1">
    <location>
        <begin position="254"/>
        <end position="271"/>
    </location>
</feature>